<comment type="similarity">
    <text evidence="4">Belongs to the SIMIBI class G3E GTPase family. ZNG1 subfamily.</text>
</comment>
<dbReference type="InterPro" id="IPR027417">
    <property type="entry name" value="P-loop_NTPase"/>
</dbReference>
<keyword evidence="1" id="KW-0547">Nucleotide-binding</keyword>
<dbReference type="SUPFAM" id="SSF52540">
    <property type="entry name" value="P-loop containing nucleoside triphosphate hydrolases"/>
    <property type="match status" value="1"/>
</dbReference>
<dbReference type="SUPFAM" id="SSF90002">
    <property type="entry name" value="Hypothetical protein YjiA, C-terminal domain"/>
    <property type="match status" value="1"/>
</dbReference>
<dbReference type="STRING" id="1208323.B30_08313"/>
<accession>K2JAB1</accession>
<sequence>MTPVILLTGFLGSGKTTLLQRLLTDPSMKGAAVLINEFGEVGLDHALLDRIDDTVVVLKSGCICCTVRGEVADALSNLHSLRARGEIAFDRVVIETTGLADPYPVLQTLTAHPVLRSHFTNGGVLTTVDAVNAVLQVEHRSEAVRQIAAADRIVLTKTDLTEPEMEQALRRRLARINPGALILTTEASVDVILEGFGSTAFANTLAGEGGGDPLCGPTCDHAEHQHTHHHDHSHNRHHAHHYDDALGVTSFSLVIEQEIDWTMFGTWLTLLLHKHGERIFRVKGILAIEGEDSPIAIHGVQHLVHAPTHMANWPKGPRQSRIVFILEGLAPDQIRRSFTAFMGISEARTAAE</sequence>
<dbReference type="InterPro" id="IPR036627">
    <property type="entry name" value="CobW-likC_sf"/>
</dbReference>
<reference evidence="8 9" key="1">
    <citation type="submission" date="2012-09" db="EMBL/GenBank/DDBJ databases">
        <title>Celeribacter baekdonensis B30 Genome Sequencing.</title>
        <authorList>
            <person name="Wang W."/>
        </authorList>
    </citation>
    <scope>NUCLEOTIDE SEQUENCE [LARGE SCALE GENOMIC DNA]</scope>
    <source>
        <strain evidence="8 9">B30</strain>
    </source>
</reference>
<dbReference type="RefSeq" id="WP_009571602.1">
    <property type="nucleotide sequence ID" value="NZ_AMRK01000004.1"/>
</dbReference>
<dbReference type="eggNOG" id="COG0523">
    <property type="taxonomic scope" value="Bacteria"/>
</dbReference>
<comment type="catalytic activity">
    <reaction evidence="6">
        <text>GTP + H2O = GDP + phosphate + H(+)</text>
        <dbReference type="Rhea" id="RHEA:19669"/>
        <dbReference type="ChEBI" id="CHEBI:15377"/>
        <dbReference type="ChEBI" id="CHEBI:15378"/>
        <dbReference type="ChEBI" id="CHEBI:37565"/>
        <dbReference type="ChEBI" id="CHEBI:43474"/>
        <dbReference type="ChEBI" id="CHEBI:58189"/>
    </reaction>
    <physiologicalReaction direction="left-to-right" evidence="6">
        <dbReference type="Rhea" id="RHEA:19670"/>
    </physiologicalReaction>
</comment>
<keyword evidence="2" id="KW-0378">Hydrolase</keyword>
<dbReference type="PATRIC" id="fig|1208323.3.peg.1717"/>
<dbReference type="InterPro" id="IPR051316">
    <property type="entry name" value="Zinc-reg_GTPase_activator"/>
</dbReference>
<dbReference type="Gene3D" id="3.30.1220.10">
    <property type="entry name" value="CobW-like, C-terminal domain"/>
    <property type="match status" value="1"/>
</dbReference>
<organism evidence="8 9">
    <name type="scientific">Celeribacter baekdonensis B30</name>
    <dbReference type="NCBI Taxonomy" id="1208323"/>
    <lineage>
        <taxon>Bacteria</taxon>
        <taxon>Pseudomonadati</taxon>
        <taxon>Pseudomonadota</taxon>
        <taxon>Alphaproteobacteria</taxon>
        <taxon>Rhodobacterales</taxon>
        <taxon>Roseobacteraceae</taxon>
        <taxon>Celeribacter</taxon>
    </lineage>
</organism>
<dbReference type="AlphaFoldDB" id="K2JAB1"/>
<evidence type="ECO:0000259" key="7">
    <source>
        <dbReference type="SMART" id="SM00833"/>
    </source>
</evidence>
<dbReference type="GO" id="GO:0000166">
    <property type="term" value="F:nucleotide binding"/>
    <property type="evidence" value="ECO:0007669"/>
    <property type="project" value="UniProtKB-KW"/>
</dbReference>
<dbReference type="GO" id="GO:0005737">
    <property type="term" value="C:cytoplasm"/>
    <property type="evidence" value="ECO:0007669"/>
    <property type="project" value="TreeGrafter"/>
</dbReference>
<dbReference type="Gene3D" id="3.40.50.300">
    <property type="entry name" value="P-loop containing nucleotide triphosphate hydrolases"/>
    <property type="match status" value="1"/>
</dbReference>
<evidence type="ECO:0000313" key="9">
    <source>
        <dbReference type="Proteomes" id="UP000006762"/>
    </source>
</evidence>
<dbReference type="PANTHER" id="PTHR13748:SF62">
    <property type="entry name" value="COBW DOMAIN-CONTAINING PROTEIN"/>
    <property type="match status" value="1"/>
</dbReference>
<dbReference type="EMBL" id="AMRK01000004">
    <property type="protein sequence ID" value="EKE71757.1"/>
    <property type="molecule type" value="Genomic_DNA"/>
</dbReference>
<evidence type="ECO:0000256" key="1">
    <source>
        <dbReference type="ARBA" id="ARBA00022741"/>
    </source>
</evidence>
<keyword evidence="3" id="KW-0143">Chaperone</keyword>
<protein>
    <submittedName>
        <fullName evidence="8">CobW family cobalimin synthesis protein</fullName>
    </submittedName>
</protein>
<evidence type="ECO:0000256" key="4">
    <source>
        <dbReference type="ARBA" id="ARBA00034320"/>
    </source>
</evidence>
<proteinExistence type="inferred from homology"/>
<dbReference type="Proteomes" id="UP000006762">
    <property type="component" value="Unassembled WGS sequence"/>
</dbReference>
<feature type="domain" description="CobW C-terminal" evidence="7">
    <location>
        <begin position="248"/>
        <end position="342"/>
    </location>
</feature>
<comment type="function">
    <text evidence="5">Zinc chaperone that directly transfers zinc cofactor to target proteins, thereby activating them. Zinc is transferred from the CXCC motif in the GTPase domain to the zinc binding site in target proteins in a process requiring GTP hydrolysis.</text>
</comment>
<keyword evidence="9" id="KW-1185">Reference proteome</keyword>
<comment type="caution">
    <text evidence="8">The sequence shown here is derived from an EMBL/GenBank/DDBJ whole genome shotgun (WGS) entry which is preliminary data.</text>
</comment>
<evidence type="ECO:0000256" key="5">
    <source>
        <dbReference type="ARBA" id="ARBA00045658"/>
    </source>
</evidence>
<dbReference type="InterPro" id="IPR011629">
    <property type="entry name" value="CobW-like_C"/>
</dbReference>
<evidence type="ECO:0000313" key="8">
    <source>
        <dbReference type="EMBL" id="EKE71757.1"/>
    </source>
</evidence>
<dbReference type="SMART" id="SM00833">
    <property type="entry name" value="CobW_C"/>
    <property type="match status" value="1"/>
</dbReference>
<dbReference type="Pfam" id="PF07683">
    <property type="entry name" value="CobW_C"/>
    <property type="match status" value="1"/>
</dbReference>
<dbReference type="Pfam" id="PF02492">
    <property type="entry name" value="cobW"/>
    <property type="match status" value="1"/>
</dbReference>
<evidence type="ECO:0000256" key="3">
    <source>
        <dbReference type="ARBA" id="ARBA00023186"/>
    </source>
</evidence>
<evidence type="ECO:0000256" key="2">
    <source>
        <dbReference type="ARBA" id="ARBA00022801"/>
    </source>
</evidence>
<dbReference type="InterPro" id="IPR003495">
    <property type="entry name" value="CobW/HypB/UreG_nucleotide-bd"/>
</dbReference>
<dbReference type="GO" id="GO:0016787">
    <property type="term" value="F:hydrolase activity"/>
    <property type="evidence" value="ECO:0007669"/>
    <property type="project" value="UniProtKB-KW"/>
</dbReference>
<gene>
    <name evidence="8" type="ORF">B30_08313</name>
</gene>
<evidence type="ECO:0000256" key="6">
    <source>
        <dbReference type="ARBA" id="ARBA00049117"/>
    </source>
</evidence>
<dbReference type="CDD" id="cd03112">
    <property type="entry name" value="CobW-like"/>
    <property type="match status" value="1"/>
</dbReference>
<dbReference type="PANTHER" id="PTHR13748">
    <property type="entry name" value="COBW-RELATED"/>
    <property type="match status" value="1"/>
</dbReference>
<name>K2JAB1_9RHOB</name>